<dbReference type="RefSeq" id="WP_005665881.1">
    <property type="nucleotide sequence ID" value="NZ_DALZDZ010000017.1"/>
</dbReference>
<comment type="caution">
    <text evidence="1">The sequence shown here is derived from an EMBL/GenBank/DDBJ whole genome shotgun (WGS) entry which is preliminary data.</text>
</comment>
<dbReference type="EMBL" id="JRYB01000001">
    <property type="protein sequence ID" value="OIJ40619.1"/>
    <property type="molecule type" value="Genomic_DNA"/>
</dbReference>
<protein>
    <submittedName>
        <fullName evidence="1">Uncharacterized protein</fullName>
    </submittedName>
</protein>
<evidence type="ECO:0000313" key="2">
    <source>
        <dbReference type="Proteomes" id="UP000180246"/>
    </source>
</evidence>
<dbReference type="Proteomes" id="UP000180246">
    <property type="component" value="Unassembled WGS sequence"/>
</dbReference>
<gene>
    <name evidence="1" type="ORF">LO55_2500</name>
</gene>
<sequence>MPLYMTQKTSSGRLPAITYYRRQTQPHVSHVESGAFTQAAQVAYATTNRVPVGDVELGAYKSGQGVPTGGNVEQI</sequence>
<name>A0A1S2N6D0_9BURK</name>
<accession>A0A1S2N6D0</accession>
<organism evidence="1 2">
    <name type="scientific">Massilia timonae</name>
    <dbReference type="NCBI Taxonomy" id="47229"/>
    <lineage>
        <taxon>Bacteria</taxon>
        <taxon>Pseudomonadati</taxon>
        <taxon>Pseudomonadota</taxon>
        <taxon>Betaproteobacteria</taxon>
        <taxon>Burkholderiales</taxon>
        <taxon>Oxalobacteraceae</taxon>
        <taxon>Telluria group</taxon>
        <taxon>Massilia</taxon>
    </lineage>
</organism>
<dbReference type="AlphaFoldDB" id="A0A1S2N6D0"/>
<evidence type="ECO:0000313" key="1">
    <source>
        <dbReference type="EMBL" id="OIJ40619.1"/>
    </source>
</evidence>
<proteinExistence type="predicted"/>
<reference evidence="1 2" key="1">
    <citation type="submission" date="2014-10" db="EMBL/GenBank/DDBJ databases">
        <authorList>
            <person name="Seo M.-J."/>
            <person name="Seok Y.J."/>
            <person name="Cha I.-T."/>
        </authorList>
    </citation>
    <scope>NUCLEOTIDE SEQUENCE [LARGE SCALE GENOMIC DNA]</scope>
    <source>
        <strain evidence="1 2">NEU</strain>
    </source>
</reference>